<comment type="caution">
    <text evidence="2">The sequence shown here is derived from an EMBL/GenBank/DDBJ whole genome shotgun (WGS) entry which is preliminary data.</text>
</comment>
<evidence type="ECO:0000256" key="1">
    <source>
        <dbReference type="SAM" id="Phobius"/>
    </source>
</evidence>
<dbReference type="PANTHER" id="PTHR43747">
    <property type="entry name" value="FAD-BINDING PROTEIN"/>
    <property type="match status" value="1"/>
</dbReference>
<dbReference type="InterPro" id="IPR006905">
    <property type="entry name" value="Flavin_halogenase"/>
</dbReference>
<proteinExistence type="predicted"/>
<accession>A0ABV7V386</accession>
<keyword evidence="1" id="KW-0812">Transmembrane</keyword>
<name>A0ABV7V386_9SPHN</name>
<evidence type="ECO:0000313" key="2">
    <source>
        <dbReference type="EMBL" id="MFC3671286.1"/>
    </source>
</evidence>
<sequence>MHDHAGQRVRKVVILGGGTAGWMAAALIARVLGGRVAVELLESEEIGIVGVGEATIPPIRTLNAVLGIDEAEFLRETRATIKLAIRFENWREEGSAYYHTFGTAGRNTAFAAFHHFWTRARKLGLPGSYWDFDLNYLCAQAGKFAPTEGNDPIWDMPYAFHFDAALYGRFLRRYAEQRGVIRTEGMVADVQRMAGVGNVSALVLRDGRVVHGDLFIDCSGSRGVLIQQHLGTGYEDWSHWLPCDRAVAVPSERFAQTLPFTRAIAHGAGWQWRIPLQHRNGNGLVYSSRHLSDDAAAALLMANLESPALGEPRLITFRTGRALRQWNRNVVAVGLASGFLEPLESTSIHLIQSAIVRLLHLFPHQGITDELVAEYNRQSRIEMELIRDFIILHYHVNNRHDTAMWRDLRNMAVPERLARKIALFRANGTLVQDQYDIFMEPSWAQVLIGQGVLPVDHHPLAAETPAQDFAAQLADLARIKARPLASLPSHDAYLEKVVGLNSPTLTPDRPVPAGRG</sequence>
<dbReference type="GO" id="GO:0016491">
    <property type="term" value="F:oxidoreductase activity"/>
    <property type="evidence" value="ECO:0007669"/>
    <property type="project" value="UniProtKB-KW"/>
</dbReference>
<dbReference type="SUPFAM" id="SSF51905">
    <property type="entry name" value="FAD/NAD(P)-binding domain"/>
    <property type="match status" value="1"/>
</dbReference>
<dbReference type="InterPro" id="IPR033856">
    <property type="entry name" value="Trp_halogen"/>
</dbReference>
<reference evidence="3" key="1">
    <citation type="journal article" date="2019" name="Int. J. Syst. Evol. Microbiol.">
        <title>The Global Catalogue of Microorganisms (GCM) 10K type strain sequencing project: providing services to taxonomists for standard genome sequencing and annotation.</title>
        <authorList>
            <consortium name="The Broad Institute Genomics Platform"/>
            <consortium name="The Broad Institute Genome Sequencing Center for Infectious Disease"/>
            <person name="Wu L."/>
            <person name="Ma J."/>
        </authorList>
    </citation>
    <scope>NUCLEOTIDE SEQUENCE [LARGE SCALE GENOMIC DNA]</scope>
    <source>
        <strain evidence="3">KCTC 42224</strain>
    </source>
</reference>
<organism evidence="2 3">
    <name type="scientific">Novosphingobium pokkalii</name>
    <dbReference type="NCBI Taxonomy" id="1770194"/>
    <lineage>
        <taxon>Bacteria</taxon>
        <taxon>Pseudomonadati</taxon>
        <taxon>Pseudomonadota</taxon>
        <taxon>Alphaproteobacteria</taxon>
        <taxon>Sphingomonadales</taxon>
        <taxon>Sphingomonadaceae</taxon>
        <taxon>Novosphingobium</taxon>
    </lineage>
</organism>
<dbReference type="RefSeq" id="WP_191322547.1">
    <property type="nucleotide sequence ID" value="NZ_BMZP01000001.1"/>
</dbReference>
<dbReference type="PIRSF" id="PIRSF011396">
    <property type="entry name" value="Trp_halogenase"/>
    <property type="match status" value="1"/>
</dbReference>
<dbReference type="Pfam" id="PF04820">
    <property type="entry name" value="Trp_halogenase"/>
    <property type="match status" value="1"/>
</dbReference>
<gene>
    <name evidence="2" type="ORF">ACFOOT_07610</name>
</gene>
<dbReference type="EMBL" id="JBHRYE010000011">
    <property type="protein sequence ID" value="MFC3671286.1"/>
    <property type="molecule type" value="Genomic_DNA"/>
</dbReference>
<protein>
    <submittedName>
        <fullName evidence="2">Tryptophan halogenase family protein</fullName>
        <ecNumber evidence="2">1.14.19.-</ecNumber>
    </submittedName>
</protein>
<keyword evidence="2" id="KW-0560">Oxidoreductase</keyword>
<dbReference type="InterPro" id="IPR036188">
    <property type="entry name" value="FAD/NAD-bd_sf"/>
</dbReference>
<feature type="transmembrane region" description="Helical" evidence="1">
    <location>
        <begin position="12"/>
        <end position="33"/>
    </location>
</feature>
<dbReference type="PANTHER" id="PTHR43747:SF4">
    <property type="entry name" value="FLAVIN-DEPENDENT TRYPTOPHAN HALOGENASE"/>
    <property type="match status" value="1"/>
</dbReference>
<dbReference type="EC" id="1.14.19.-" evidence="2"/>
<evidence type="ECO:0000313" key="3">
    <source>
        <dbReference type="Proteomes" id="UP001595683"/>
    </source>
</evidence>
<keyword evidence="1" id="KW-0472">Membrane</keyword>
<keyword evidence="1" id="KW-1133">Transmembrane helix</keyword>
<dbReference type="Gene3D" id="3.50.50.60">
    <property type="entry name" value="FAD/NAD(P)-binding domain"/>
    <property type="match status" value="1"/>
</dbReference>
<keyword evidence="3" id="KW-1185">Reference proteome</keyword>
<dbReference type="Proteomes" id="UP001595683">
    <property type="component" value="Unassembled WGS sequence"/>
</dbReference>
<dbReference type="InterPro" id="IPR050816">
    <property type="entry name" value="Flavin-dep_Halogenase_NPB"/>
</dbReference>